<gene>
    <name evidence="1" type="ORF">A3C58_00345</name>
</gene>
<name>A0A1G2HTX0_9BACT</name>
<protein>
    <submittedName>
        <fullName evidence="1">Uncharacterized protein</fullName>
    </submittedName>
</protein>
<comment type="caution">
    <text evidence="1">The sequence shown here is derived from an EMBL/GenBank/DDBJ whole genome shotgun (WGS) entry which is preliminary data.</text>
</comment>
<proteinExistence type="predicted"/>
<accession>A0A1G2HTX0</accession>
<dbReference type="Proteomes" id="UP000178380">
    <property type="component" value="Unassembled WGS sequence"/>
</dbReference>
<dbReference type="EMBL" id="MHOR01000037">
    <property type="protein sequence ID" value="OGZ65917.1"/>
    <property type="molecule type" value="Genomic_DNA"/>
</dbReference>
<evidence type="ECO:0000313" key="1">
    <source>
        <dbReference type="EMBL" id="OGZ65917.1"/>
    </source>
</evidence>
<evidence type="ECO:0000313" key="2">
    <source>
        <dbReference type="Proteomes" id="UP000178380"/>
    </source>
</evidence>
<organism evidence="1 2">
    <name type="scientific">Candidatus Staskawiczbacteria bacterium RIFCSPHIGHO2_02_FULL_34_10</name>
    <dbReference type="NCBI Taxonomy" id="1802205"/>
    <lineage>
        <taxon>Bacteria</taxon>
        <taxon>Candidatus Staskawicziibacteriota</taxon>
    </lineage>
</organism>
<reference evidence="1 2" key="1">
    <citation type="journal article" date="2016" name="Nat. Commun.">
        <title>Thousands of microbial genomes shed light on interconnected biogeochemical processes in an aquifer system.</title>
        <authorList>
            <person name="Anantharaman K."/>
            <person name="Brown C.T."/>
            <person name="Hug L.A."/>
            <person name="Sharon I."/>
            <person name="Castelle C.J."/>
            <person name="Probst A.J."/>
            <person name="Thomas B.C."/>
            <person name="Singh A."/>
            <person name="Wilkins M.J."/>
            <person name="Karaoz U."/>
            <person name="Brodie E.L."/>
            <person name="Williams K.H."/>
            <person name="Hubbard S.S."/>
            <person name="Banfield J.F."/>
        </authorList>
    </citation>
    <scope>NUCLEOTIDE SEQUENCE [LARGE SCALE GENOMIC DNA]</scope>
</reference>
<dbReference type="AlphaFoldDB" id="A0A1G2HTX0"/>
<dbReference type="STRING" id="1802205.A3C58_00345"/>
<sequence length="148" mass="17208">MQYQLHCQIYCEGMGGHGTFIIGNRTENFKADDDGDARKYVAEFIERKNQEVGSGQYYKAQELKKIYGKERMGIVRVIGIEQAGKPYRIYWGCTDVEDGWHKGVSEFEAFDDEVARQFFGDYIKEKRLLPDCCELLRIDQEEKNTKIA</sequence>